<sequence>MGRPESELKNHGIEKLPLSPLPQVEILGITTVPESTGNAGIASSPTVFAGESARTCYSGKEIYRPADYLNPKHRPITDQVIESTRKAGHLTPRQHFEIVFGLANVSRQLLWAFFHAHPFYNSEQVSQRYVAVKEGNFFIPPLEGQALELYLRNAQEQMAAYQQLKETLEPAVAEEYLSIFPARKGEKWQKANAGVVEKKAQEVARYVLGVDTFSYLYHTVSALTLMRYFRTCSMADVPLEAKLVVYEMVNQVAKLDPHFFNELEDPYPLNQTPEFQALASLRQPIDYRAAKAFNQEFDHKLGGINSKLVDWPVNAPQTLASAVRNVLGMDSGRLPDAEAIELVLNPAKNKVLGDVLNLTTLHKLSQALHAISYTFEKKISHTADSQDQRHRMTPAARPILSTHYSGEPDYIVPTLISQNPKALALYQEIMEKTFATINRLLELGVPAEFALYRLPNAFPIRFTESSDLLNLHHKYRMRLCFNAQEEIWQASVQETQQISQVHPQISRWLLAPCGIRWSAHNTPFCPEGEKYCGQPLWDKKTEEYPSRLI</sequence>
<dbReference type="InterPro" id="IPR003669">
    <property type="entry name" value="Thymidylate_synthase_ThyX"/>
</dbReference>
<accession>A0A2H0WND9</accession>
<dbReference type="Gene3D" id="3.30.1360.170">
    <property type="match status" value="2"/>
</dbReference>
<proteinExistence type="predicted"/>
<organism evidence="1 2">
    <name type="scientific">Candidatus Shapirobacteria bacterium CG09_land_8_20_14_0_10_47_13</name>
    <dbReference type="NCBI Taxonomy" id="1974481"/>
    <lineage>
        <taxon>Bacteria</taxon>
        <taxon>Candidatus Shapironibacteriota</taxon>
    </lineage>
</organism>
<dbReference type="GO" id="GO:0070402">
    <property type="term" value="F:NADPH binding"/>
    <property type="evidence" value="ECO:0007669"/>
    <property type="project" value="TreeGrafter"/>
</dbReference>
<protein>
    <submittedName>
        <fullName evidence="1">Thymidylate synthase</fullName>
    </submittedName>
</protein>
<evidence type="ECO:0000313" key="2">
    <source>
        <dbReference type="Proteomes" id="UP000230033"/>
    </source>
</evidence>
<name>A0A2H0WND9_9BACT</name>
<dbReference type="Proteomes" id="UP000230033">
    <property type="component" value="Unassembled WGS sequence"/>
</dbReference>
<dbReference type="CDD" id="cd20175">
    <property type="entry name" value="ThyX"/>
    <property type="match status" value="2"/>
</dbReference>
<dbReference type="GO" id="GO:0006231">
    <property type="term" value="P:dTMP biosynthetic process"/>
    <property type="evidence" value="ECO:0007669"/>
    <property type="project" value="InterPro"/>
</dbReference>
<dbReference type="AlphaFoldDB" id="A0A2H0WND9"/>
<evidence type="ECO:0000313" key="1">
    <source>
        <dbReference type="EMBL" id="PIS14162.1"/>
    </source>
</evidence>
<gene>
    <name evidence="1" type="ORF">COT65_00395</name>
</gene>
<dbReference type="SUPFAM" id="SSF69796">
    <property type="entry name" value="Thymidylate synthase-complementing protein Thy1"/>
    <property type="match status" value="2"/>
</dbReference>
<dbReference type="GO" id="GO:0004799">
    <property type="term" value="F:thymidylate synthase activity"/>
    <property type="evidence" value="ECO:0007669"/>
    <property type="project" value="TreeGrafter"/>
</dbReference>
<dbReference type="GO" id="GO:0050660">
    <property type="term" value="F:flavin adenine dinucleotide binding"/>
    <property type="evidence" value="ECO:0007669"/>
    <property type="project" value="InterPro"/>
</dbReference>
<dbReference type="PROSITE" id="PS51331">
    <property type="entry name" value="THYX"/>
    <property type="match status" value="2"/>
</dbReference>
<dbReference type="InterPro" id="IPR036098">
    <property type="entry name" value="Thymidylate_synthase_ThyX_sf"/>
</dbReference>
<reference evidence="2" key="1">
    <citation type="submission" date="2017-09" db="EMBL/GenBank/DDBJ databases">
        <title>Depth-based differentiation of microbial function through sediment-hosted aquifers and enrichment of novel symbionts in the deep terrestrial subsurface.</title>
        <authorList>
            <person name="Probst A.J."/>
            <person name="Ladd B."/>
            <person name="Jarett J.K."/>
            <person name="Geller-Mcgrath D.E."/>
            <person name="Sieber C.M.K."/>
            <person name="Emerson J.B."/>
            <person name="Anantharaman K."/>
            <person name="Thomas B.C."/>
            <person name="Malmstrom R."/>
            <person name="Stieglmeier M."/>
            <person name="Klingl A."/>
            <person name="Woyke T."/>
            <person name="Ryan C.M."/>
            <person name="Banfield J.F."/>
        </authorList>
    </citation>
    <scope>NUCLEOTIDE SEQUENCE [LARGE SCALE GENOMIC DNA]</scope>
</reference>
<dbReference type="PANTHER" id="PTHR34934:SF1">
    <property type="entry name" value="FLAVIN-DEPENDENT THYMIDYLATE SYNTHASE"/>
    <property type="match status" value="1"/>
</dbReference>
<dbReference type="PANTHER" id="PTHR34934">
    <property type="entry name" value="FLAVIN-DEPENDENT THYMIDYLATE SYNTHASE"/>
    <property type="match status" value="1"/>
</dbReference>
<dbReference type="GO" id="GO:0050797">
    <property type="term" value="F:thymidylate synthase (FAD) activity"/>
    <property type="evidence" value="ECO:0007669"/>
    <property type="project" value="InterPro"/>
</dbReference>
<dbReference type="Pfam" id="PF02511">
    <property type="entry name" value="Thy1"/>
    <property type="match status" value="2"/>
</dbReference>
<comment type="caution">
    <text evidence="1">The sequence shown here is derived from an EMBL/GenBank/DDBJ whole genome shotgun (WGS) entry which is preliminary data.</text>
</comment>
<dbReference type="EMBL" id="PEZJ01000005">
    <property type="protein sequence ID" value="PIS14162.1"/>
    <property type="molecule type" value="Genomic_DNA"/>
</dbReference>